<feature type="transmembrane region" description="Helical" evidence="1">
    <location>
        <begin position="86"/>
        <end position="106"/>
    </location>
</feature>
<evidence type="ECO:0000256" key="1">
    <source>
        <dbReference type="SAM" id="Phobius"/>
    </source>
</evidence>
<comment type="caution">
    <text evidence="2">The sequence shown here is derived from an EMBL/GenBank/DDBJ whole genome shotgun (WGS) entry which is preliminary data.</text>
</comment>
<keyword evidence="1" id="KW-0472">Membrane</keyword>
<keyword evidence="3" id="KW-1185">Reference proteome</keyword>
<sequence length="117" mass="13360">MGNTLQNIYQGTCPSCNKGKIFKKKGLLYKLRMPKMHAHCSVCKYKFEKEPGYFFGAMYVSYMLTIAGAVGLFIMLSYIVGIGDNFQIFLMIAAAMIGLSFFNMRISRTIWIHLFKT</sequence>
<dbReference type="Proteomes" id="UP000619238">
    <property type="component" value="Unassembled WGS sequence"/>
</dbReference>
<reference evidence="2 3" key="1">
    <citation type="submission" date="2020-07" db="EMBL/GenBank/DDBJ databases">
        <title>Description of Kordia aestuariivivens sp. nov., isolated from a tidal flat.</title>
        <authorList>
            <person name="Park S."/>
            <person name="Yoon J.-H."/>
        </authorList>
    </citation>
    <scope>NUCLEOTIDE SEQUENCE [LARGE SCALE GENOMIC DNA]</scope>
    <source>
        <strain evidence="2 3">YSTF-M3</strain>
    </source>
</reference>
<gene>
    <name evidence="2" type="ORF">H2O64_09575</name>
</gene>
<dbReference type="EMBL" id="JACGWS010000005">
    <property type="protein sequence ID" value="MBC8754919.1"/>
    <property type="molecule type" value="Genomic_DNA"/>
</dbReference>
<dbReference type="InterPro" id="IPR009325">
    <property type="entry name" value="DUF983"/>
</dbReference>
<dbReference type="Pfam" id="PF06170">
    <property type="entry name" value="DUF983"/>
    <property type="match status" value="1"/>
</dbReference>
<keyword evidence="1" id="KW-0812">Transmembrane</keyword>
<accession>A0ABR7Q8M5</accession>
<organism evidence="2 3">
    <name type="scientific">Kordia aestuariivivens</name>
    <dbReference type="NCBI Taxonomy" id="2759037"/>
    <lineage>
        <taxon>Bacteria</taxon>
        <taxon>Pseudomonadati</taxon>
        <taxon>Bacteroidota</taxon>
        <taxon>Flavobacteriia</taxon>
        <taxon>Flavobacteriales</taxon>
        <taxon>Flavobacteriaceae</taxon>
        <taxon>Kordia</taxon>
    </lineage>
</organism>
<proteinExistence type="predicted"/>
<dbReference type="RefSeq" id="WP_187561971.1">
    <property type="nucleotide sequence ID" value="NZ_JACGWS010000005.1"/>
</dbReference>
<keyword evidence="1" id="KW-1133">Transmembrane helix</keyword>
<evidence type="ECO:0000313" key="3">
    <source>
        <dbReference type="Proteomes" id="UP000619238"/>
    </source>
</evidence>
<evidence type="ECO:0000313" key="2">
    <source>
        <dbReference type="EMBL" id="MBC8754919.1"/>
    </source>
</evidence>
<name>A0ABR7Q8M5_9FLAO</name>
<protein>
    <submittedName>
        <fullName evidence="2">DUF983 domain-containing protein</fullName>
    </submittedName>
</protein>
<feature type="transmembrane region" description="Helical" evidence="1">
    <location>
        <begin position="53"/>
        <end position="80"/>
    </location>
</feature>